<dbReference type="AlphaFoldDB" id="A0A2T1NCP9"/>
<reference evidence="2 3" key="1">
    <citation type="submission" date="2018-03" db="EMBL/GenBank/DDBJ databases">
        <title>Mesoflavibacter sp. HG37 and Mesoflavibacter sp. HG96 sp.nov., two marine bacteria isolated from seawater of Western Pacific Ocean.</title>
        <authorList>
            <person name="Cheng H."/>
            <person name="Wu Y.-H."/>
            <person name="Guo L.-L."/>
            <person name="Xu X.-W."/>
        </authorList>
    </citation>
    <scope>NUCLEOTIDE SEQUENCE [LARGE SCALE GENOMIC DNA]</scope>
    <source>
        <strain evidence="2 3">KCTC 32269</strain>
    </source>
</reference>
<keyword evidence="1" id="KW-0472">Membrane</keyword>
<gene>
    <name evidence="2" type="ORF">C7H52_02755</name>
</gene>
<feature type="transmembrane region" description="Helical" evidence="1">
    <location>
        <begin position="6"/>
        <end position="24"/>
    </location>
</feature>
<sequence length="66" mass="8028">MDFIYEHNFIFAFIFLLISLILIFKQLNFNLSQKLKKFEQSEIKVFISDWVLIFGFLLLSFLLFNQ</sequence>
<evidence type="ECO:0000256" key="1">
    <source>
        <dbReference type="SAM" id="Phobius"/>
    </source>
</evidence>
<organism evidence="2 3">
    <name type="scientific">Aurantibacter aestuarii</name>
    <dbReference type="NCBI Taxonomy" id="1266046"/>
    <lineage>
        <taxon>Bacteria</taxon>
        <taxon>Pseudomonadati</taxon>
        <taxon>Bacteroidota</taxon>
        <taxon>Flavobacteriia</taxon>
        <taxon>Flavobacteriales</taxon>
        <taxon>Flavobacteriaceae</taxon>
        <taxon>Aurantibacter</taxon>
    </lineage>
</organism>
<proteinExistence type="predicted"/>
<protein>
    <submittedName>
        <fullName evidence="2">Uncharacterized protein</fullName>
    </submittedName>
</protein>
<evidence type="ECO:0000313" key="2">
    <source>
        <dbReference type="EMBL" id="PSG90215.1"/>
    </source>
</evidence>
<name>A0A2T1NCP9_9FLAO</name>
<dbReference type="Proteomes" id="UP000238426">
    <property type="component" value="Unassembled WGS sequence"/>
</dbReference>
<keyword evidence="1" id="KW-0812">Transmembrane</keyword>
<keyword evidence="1" id="KW-1133">Transmembrane helix</keyword>
<dbReference type="EMBL" id="PXOQ01000007">
    <property type="protein sequence ID" value="PSG90215.1"/>
    <property type="molecule type" value="Genomic_DNA"/>
</dbReference>
<comment type="caution">
    <text evidence="2">The sequence shown here is derived from an EMBL/GenBank/DDBJ whole genome shotgun (WGS) entry which is preliminary data.</text>
</comment>
<accession>A0A2T1NCP9</accession>
<evidence type="ECO:0000313" key="3">
    <source>
        <dbReference type="Proteomes" id="UP000238426"/>
    </source>
</evidence>
<keyword evidence="3" id="KW-1185">Reference proteome</keyword>
<feature type="transmembrane region" description="Helical" evidence="1">
    <location>
        <begin position="45"/>
        <end position="64"/>
    </location>
</feature>